<feature type="transmembrane region" description="Helical" evidence="1">
    <location>
        <begin position="20"/>
        <end position="48"/>
    </location>
</feature>
<name>A0A9X8MRK0_9ACTN</name>
<evidence type="ECO:0000313" key="3">
    <source>
        <dbReference type="Proteomes" id="UP000184388"/>
    </source>
</evidence>
<keyword evidence="1" id="KW-0472">Membrane</keyword>
<proteinExistence type="predicted"/>
<keyword evidence="1" id="KW-0812">Transmembrane</keyword>
<sequence>MIGRNRNGGIMNYLRSFVPWLVFAGVSTAGWQWGALAGLVASVVLLIADRATGLSLENRLLEYGTIVYFLGLSALAFTRPDSALQLYSGAMSVGWLALISWVSIAVRRPFTLAIARRMAPPEVWDTPLFRRINIVITAAWALSLTLSALAQVALSAYGLGTVFSIVVQVAGFVLPVRFTATYPDRARARFLQQSGARFEAQGGMAS</sequence>
<feature type="transmembrane region" description="Helical" evidence="1">
    <location>
        <begin position="84"/>
        <end position="107"/>
    </location>
</feature>
<keyword evidence="1" id="KW-1133">Transmembrane helix</keyword>
<evidence type="ECO:0000256" key="1">
    <source>
        <dbReference type="SAM" id="Phobius"/>
    </source>
</evidence>
<comment type="caution">
    <text evidence="2">The sequence shown here is derived from an EMBL/GenBank/DDBJ whole genome shotgun (WGS) entry which is preliminary data.</text>
</comment>
<dbReference type="Proteomes" id="UP000184388">
    <property type="component" value="Unassembled WGS sequence"/>
</dbReference>
<feature type="transmembrane region" description="Helical" evidence="1">
    <location>
        <begin position="156"/>
        <end position="180"/>
    </location>
</feature>
<evidence type="ECO:0000313" key="2">
    <source>
        <dbReference type="EMBL" id="SHL55987.1"/>
    </source>
</evidence>
<feature type="transmembrane region" description="Helical" evidence="1">
    <location>
        <begin position="128"/>
        <end position="150"/>
    </location>
</feature>
<organism evidence="2 3">
    <name type="scientific">Streptomyces yunnanensis</name>
    <dbReference type="NCBI Taxonomy" id="156453"/>
    <lineage>
        <taxon>Bacteria</taxon>
        <taxon>Bacillati</taxon>
        <taxon>Actinomycetota</taxon>
        <taxon>Actinomycetes</taxon>
        <taxon>Kitasatosporales</taxon>
        <taxon>Streptomycetaceae</taxon>
        <taxon>Streptomyces</taxon>
    </lineage>
</organism>
<dbReference type="AlphaFoldDB" id="A0A9X8MRK0"/>
<reference evidence="3" key="1">
    <citation type="submission" date="2016-11" db="EMBL/GenBank/DDBJ databases">
        <authorList>
            <person name="Jaros S."/>
            <person name="Januszkiewicz K."/>
            <person name="Wedrychowicz H."/>
        </authorList>
    </citation>
    <scope>NUCLEOTIDE SEQUENCE [LARGE SCALE GENOMIC DNA]</scope>
    <source>
        <strain evidence="3">CGMCC 4.3555</strain>
    </source>
</reference>
<dbReference type="EMBL" id="FRBK01000005">
    <property type="protein sequence ID" value="SHL55987.1"/>
    <property type="molecule type" value="Genomic_DNA"/>
</dbReference>
<protein>
    <recommendedName>
        <fullName evidence="4">Intracellular septation protein A</fullName>
    </recommendedName>
</protein>
<accession>A0A9X8MRK0</accession>
<evidence type="ECO:0008006" key="4">
    <source>
        <dbReference type="Google" id="ProtNLM"/>
    </source>
</evidence>
<gene>
    <name evidence="2" type="ORF">SAMN05216268_10547</name>
</gene>